<feature type="non-terminal residue" evidence="2">
    <location>
        <position position="74"/>
    </location>
</feature>
<dbReference type="OrthoDB" id="5589010at2759"/>
<dbReference type="AlphaFoldDB" id="A0A3P7MY55"/>
<name>A0A3P7MY55_CYLGO</name>
<organism evidence="2 3">
    <name type="scientific">Cylicostephanus goldi</name>
    <name type="common">Nematode worm</name>
    <dbReference type="NCBI Taxonomy" id="71465"/>
    <lineage>
        <taxon>Eukaryota</taxon>
        <taxon>Metazoa</taxon>
        <taxon>Ecdysozoa</taxon>
        <taxon>Nematoda</taxon>
        <taxon>Chromadorea</taxon>
        <taxon>Rhabditida</taxon>
        <taxon>Rhabditina</taxon>
        <taxon>Rhabditomorpha</taxon>
        <taxon>Strongyloidea</taxon>
        <taxon>Strongylidae</taxon>
        <taxon>Cylicostephanus</taxon>
    </lineage>
</organism>
<feature type="region of interest" description="Disordered" evidence="1">
    <location>
        <begin position="1"/>
        <end position="31"/>
    </location>
</feature>
<evidence type="ECO:0000313" key="3">
    <source>
        <dbReference type="Proteomes" id="UP000271889"/>
    </source>
</evidence>
<proteinExistence type="predicted"/>
<keyword evidence="3" id="KW-1185">Reference proteome</keyword>
<protein>
    <submittedName>
        <fullName evidence="2">Uncharacterized protein</fullName>
    </submittedName>
</protein>
<dbReference type="Proteomes" id="UP000271889">
    <property type="component" value="Unassembled WGS sequence"/>
</dbReference>
<gene>
    <name evidence="2" type="ORF">CGOC_LOCUS12755</name>
</gene>
<reference evidence="2 3" key="1">
    <citation type="submission" date="2018-11" db="EMBL/GenBank/DDBJ databases">
        <authorList>
            <consortium name="Pathogen Informatics"/>
        </authorList>
    </citation>
    <scope>NUCLEOTIDE SEQUENCE [LARGE SCALE GENOMIC DNA]</scope>
</reference>
<dbReference type="EMBL" id="UYRV01125556">
    <property type="protein sequence ID" value="VDN34844.1"/>
    <property type="molecule type" value="Genomic_DNA"/>
</dbReference>
<evidence type="ECO:0000313" key="2">
    <source>
        <dbReference type="EMBL" id="VDN34844.1"/>
    </source>
</evidence>
<feature type="region of interest" description="Disordered" evidence="1">
    <location>
        <begin position="45"/>
        <end position="74"/>
    </location>
</feature>
<accession>A0A3P7MY55</accession>
<feature type="compositionally biased region" description="Basic and acidic residues" evidence="1">
    <location>
        <begin position="52"/>
        <end position="62"/>
    </location>
</feature>
<evidence type="ECO:0000256" key="1">
    <source>
        <dbReference type="SAM" id="MobiDB-lite"/>
    </source>
</evidence>
<sequence>MKHSEIRVGNSKKANLKRRKEKDEGEAKNAGVVVVPEKRGRTVEIDEDLLDREESPSVRKWDGQIQLDEDDSTD</sequence>